<accession>A0A212L6S7</accession>
<proteinExistence type="predicted"/>
<sequence>MSWRLARGAACGAGYGWGLDGIAPEYRRRVEHFCSEAHEGITGVPGGVSGGVQGVMAHGGAHESGDTWREQRSLFLTRQPQAGVKNPA</sequence>
<dbReference type="AlphaFoldDB" id="A0A212L6S7"/>
<reference evidence="2" key="1">
    <citation type="submission" date="2016-08" db="EMBL/GenBank/DDBJ databases">
        <authorList>
            <person name="Seilhamer J.J."/>
        </authorList>
    </citation>
    <scope>NUCLEOTIDE SEQUENCE</scope>
    <source>
        <strain evidence="2">86-1</strain>
    </source>
</reference>
<organism evidence="2">
    <name type="scientific">uncultured Desulfovibrio sp</name>
    <dbReference type="NCBI Taxonomy" id="167968"/>
    <lineage>
        <taxon>Bacteria</taxon>
        <taxon>Pseudomonadati</taxon>
        <taxon>Thermodesulfobacteriota</taxon>
        <taxon>Desulfovibrionia</taxon>
        <taxon>Desulfovibrionales</taxon>
        <taxon>Desulfovibrionaceae</taxon>
        <taxon>Desulfovibrio</taxon>
        <taxon>environmental samples</taxon>
    </lineage>
</organism>
<feature type="region of interest" description="Disordered" evidence="1">
    <location>
        <begin position="45"/>
        <end position="67"/>
    </location>
</feature>
<evidence type="ECO:0000256" key="1">
    <source>
        <dbReference type="SAM" id="MobiDB-lite"/>
    </source>
</evidence>
<dbReference type="EMBL" id="FMJC01000002">
    <property type="protein sequence ID" value="SCM73261.1"/>
    <property type="molecule type" value="Genomic_DNA"/>
</dbReference>
<protein>
    <submittedName>
        <fullName evidence="2">Uncharacterized protein</fullName>
    </submittedName>
</protein>
<gene>
    <name evidence="2" type="ORF">KL86DES1_21187</name>
</gene>
<evidence type="ECO:0000313" key="2">
    <source>
        <dbReference type="EMBL" id="SCM73261.1"/>
    </source>
</evidence>
<name>A0A212L6S7_9BACT</name>